<gene>
    <name evidence="2" type="ORF">A0H81_07200</name>
</gene>
<dbReference type="AlphaFoldDB" id="A0A1C7M8U1"/>
<reference evidence="2 3" key="1">
    <citation type="submission" date="2016-03" db="EMBL/GenBank/DDBJ databases">
        <title>Whole genome sequencing of Grifola frondosa 9006-11.</title>
        <authorList>
            <person name="Min B."/>
            <person name="Park H."/>
            <person name="Kim J.-G."/>
            <person name="Cho H."/>
            <person name="Oh Y.-L."/>
            <person name="Kong W.-S."/>
            <person name="Choi I.-G."/>
        </authorList>
    </citation>
    <scope>NUCLEOTIDE SEQUENCE [LARGE SCALE GENOMIC DNA]</scope>
    <source>
        <strain evidence="2 3">9006-11</strain>
    </source>
</reference>
<evidence type="ECO:0000256" key="1">
    <source>
        <dbReference type="SAM" id="MobiDB-lite"/>
    </source>
</evidence>
<protein>
    <submittedName>
        <fullName evidence="2">Uncharacterized protein</fullName>
    </submittedName>
</protein>
<proteinExistence type="predicted"/>
<dbReference type="Proteomes" id="UP000092993">
    <property type="component" value="Unassembled WGS sequence"/>
</dbReference>
<evidence type="ECO:0000313" key="2">
    <source>
        <dbReference type="EMBL" id="OBZ72997.1"/>
    </source>
</evidence>
<dbReference type="EMBL" id="LUGG01000007">
    <property type="protein sequence ID" value="OBZ72997.1"/>
    <property type="molecule type" value="Genomic_DNA"/>
</dbReference>
<keyword evidence="3" id="KW-1185">Reference proteome</keyword>
<feature type="region of interest" description="Disordered" evidence="1">
    <location>
        <begin position="41"/>
        <end position="82"/>
    </location>
</feature>
<organism evidence="2 3">
    <name type="scientific">Grifola frondosa</name>
    <name type="common">Maitake</name>
    <name type="synonym">Polyporus frondosus</name>
    <dbReference type="NCBI Taxonomy" id="5627"/>
    <lineage>
        <taxon>Eukaryota</taxon>
        <taxon>Fungi</taxon>
        <taxon>Dikarya</taxon>
        <taxon>Basidiomycota</taxon>
        <taxon>Agaricomycotina</taxon>
        <taxon>Agaricomycetes</taxon>
        <taxon>Polyporales</taxon>
        <taxon>Grifolaceae</taxon>
        <taxon>Grifola</taxon>
    </lineage>
</organism>
<evidence type="ECO:0000313" key="3">
    <source>
        <dbReference type="Proteomes" id="UP000092993"/>
    </source>
</evidence>
<name>A0A1C7M8U1_GRIFR</name>
<sequence length="82" mass="8658">MWLKIASALHLAVEGEIAAGRAQQDWKGLRGGARTFFASPTIPAQSYSRNPHPATCPTTPMPTLSPHRATLTPGLSPPGRVG</sequence>
<comment type="caution">
    <text evidence="2">The sequence shown here is derived from an EMBL/GenBank/DDBJ whole genome shotgun (WGS) entry which is preliminary data.</text>
</comment>
<accession>A0A1C7M8U1</accession>